<evidence type="ECO:0000313" key="3">
    <source>
        <dbReference type="Proteomes" id="UP000320475"/>
    </source>
</evidence>
<comment type="caution">
    <text evidence="2">The sequence shown here is derived from an EMBL/GenBank/DDBJ whole genome shotgun (WGS) entry which is preliminary data.</text>
</comment>
<protein>
    <submittedName>
        <fullName evidence="2">Uncharacterized protein</fullName>
    </submittedName>
</protein>
<sequence length="67" mass="7702">MTYVNEISCKRYPPSKDKNTPMKRKADEGGTSQVGRAKVEILARRCENPRKSDLRVISLFNTIWICT</sequence>
<organism evidence="2 3">
    <name type="scientific">Synchytrium endobioticum</name>
    <dbReference type="NCBI Taxonomy" id="286115"/>
    <lineage>
        <taxon>Eukaryota</taxon>
        <taxon>Fungi</taxon>
        <taxon>Fungi incertae sedis</taxon>
        <taxon>Chytridiomycota</taxon>
        <taxon>Chytridiomycota incertae sedis</taxon>
        <taxon>Chytridiomycetes</taxon>
        <taxon>Synchytriales</taxon>
        <taxon>Synchytriaceae</taxon>
        <taxon>Synchytrium</taxon>
    </lineage>
</organism>
<evidence type="ECO:0000256" key="1">
    <source>
        <dbReference type="SAM" id="MobiDB-lite"/>
    </source>
</evidence>
<dbReference type="EMBL" id="QEAM01000488">
    <property type="protein sequence ID" value="TPX39391.1"/>
    <property type="molecule type" value="Genomic_DNA"/>
</dbReference>
<name>A0A507CIG7_9FUNG</name>
<feature type="region of interest" description="Disordered" evidence="1">
    <location>
        <begin position="1"/>
        <end position="33"/>
    </location>
</feature>
<dbReference type="Proteomes" id="UP000320475">
    <property type="component" value="Unassembled WGS sequence"/>
</dbReference>
<accession>A0A507CIG7</accession>
<gene>
    <name evidence="2" type="ORF">SeLEV6574_g07246</name>
</gene>
<dbReference type="AlphaFoldDB" id="A0A507CIG7"/>
<proteinExistence type="predicted"/>
<evidence type="ECO:0000313" key="2">
    <source>
        <dbReference type="EMBL" id="TPX39391.1"/>
    </source>
</evidence>
<feature type="compositionally biased region" description="Basic and acidic residues" evidence="1">
    <location>
        <begin position="14"/>
        <end position="28"/>
    </location>
</feature>
<reference evidence="2 3" key="1">
    <citation type="journal article" date="2019" name="Sci. Rep.">
        <title>Comparative genomics of chytrid fungi reveal insights into the obligate biotrophic and pathogenic lifestyle of Synchytrium endobioticum.</title>
        <authorList>
            <person name="van de Vossenberg B.T.L.H."/>
            <person name="Warris S."/>
            <person name="Nguyen H.D.T."/>
            <person name="van Gent-Pelzer M.P.E."/>
            <person name="Joly D.L."/>
            <person name="van de Geest H.C."/>
            <person name="Bonants P.J.M."/>
            <person name="Smith D.S."/>
            <person name="Levesque C.A."/>
            <person name="van der Lee T.A.J."/>
        </authorList>
    </citation>
    <scope>NUCLEOTIDE SEQUENCE [LARGE SCALE GENOMIC DNA]</scope>
    <source>
        <strain evidence="2 3">LEV6574</strain>
    </source>
</reference>